<keyword evidence="2" id="KW-0663">Pyridoxal phosphate</keyword>
<dbReference type="InterPro" id="IPR002985">
    <property type="entry name" value="Arg_decrbxlase"/>
</dbReference>
<dbReference type="Gene3D" id="3.20.20.10">
    <property type="entry name" value="Alanine racemase"/>
    <property type="match status" value="1"/>
</dbReference>
<feature type="domain" description="Orn/DAP/Arg decarboxylase 2 N-terminal" evidence="3">
    <location>
        <begin position="73"/>
        <end position="312"/>
    </location>
</feature>
<dbReference type="Gene3D" id="2.40.37.10">
    <property type="entry name" value="Lyase, Ornithine Decarboxylase, Chain A, domain 1"/>
    <property type="match status" value="1"/>
</dbReference>
<dbReference type="Pfam" id="PF02784">
    <property type="entry name" value="Orn_Arg_deC_N"/>
    <property type="match status" value="1"/>
</dbReference>
<dbReference type="AlphaFoldDB" id="A0A1H6UJI5"/>
<organism evidence="4 5">
    <name type="scientific">Myroides marinus</name>
    <dbReference type="NCBI Taxonomy" id="703342"/>
    <lineage>
        <taxon>Bacteria</taxon>
        <taxon>Pseudomonadati</taxon>
        <taxon>Bacteroidota</taxon>
        <taxon>Flavobacteriia</taxon>
        <taxon>Flavobacteriales</taxon>
        <taxon>Flavobacteriaceae</taxon>
        <taxon>Myroides</taxon>
    </lineage>
</organism>
<dbReference type="InterPro" id="IPR022644">
    <property type="entry name" value="De-COase2_N"/>
</dbReference>
<evidence type="ECO:0000256" key="2">
    <source>
        <dbReference type="ARBA" id="ARBA00022898"/>
    </source>
</evidence>
<dbReference type="PANTHER" id="PTHR43295">
    <property type="entry name" value="ARGININE DECARBOXYLASE"/>
    <property type="match status" value="1"/>
</dbReference>
<evidence type="ECO:0000313" key="4">
    <source>
        <dbReference type="EMBL" id="SEI87982.1"/>
    </source>
</evidence>
<evidence type="ECO:0000313" key="5">
    <source>
        <dbReference type="Proteomes" id="UP000183077"/>
    </source>
</evidence>
<comment type="cofactor">
    <cofactor evidence="1">
        <name>pyridoxal 5'-phosphate</name>
        <dbReference type="ChEBI" id="CHEBI:597326"/>
    </cofactor>
</comment>
<dbReference type="RefSeq" id="WP_074745668.1">
    <property type="nucleotide sequence ID" value="NZ_FNYS01000006.1"/>
</dbReference>
<evidence type="ECO:0000259" key="3">
    <source>
        <dbReference type="Pfam" id="PF02784"/>
    </source>
</evidence>
<dbReference type="Proteomes" id="UP000183077">
    <property type="component" value="Unassembled WGS sequence"/>
</dbReference>
<dbReference type="SUPFAM" id="SSF50621">
    <property type="entry name" value="Alanine racemase C-terminal domain-like"/>
    <property type="match status" value="1"/>
</dbReference>
<reference evidence="4 5" key="1">
    <citation type="submission" date="2016-10" db="EMBL/GenBank/DDBJ databases">
        <authorList>
            <person name="de Groot N.N."/>
        </authorList>
    </citation>
    <scope>NUCLEOTIDE SEQUENCE [LARGE SCALE GENOMIC DNA]</scope>
    <source>
        <strain evidence="4 5">DSM 23048</strain>
    </source>
</reference>
<dbReference type="EMBL" id="FNYS01000006">
    <property type="protein sequence ID" value="SEI87982.1"/>
    <property type="molecule type" value="Genomic_DNA"/>
</dbReference>
<proteinExistence type="predicted"/>
<evidence type="ECO:0000256" key="1">
    <source>
        <dbReference type="ARBA" id="ARBA00001933"/>
    </source>
</evidence>
<dbReference type="SUPFAM" id="SSF51419">
    <property type="entry name" value="PLP-binding barrel"/>
    <property type="match status" value="1"/>
</dbReference>
<dbReference type="InterPro" id="IPR009006">
    <property type="entry name" value="Ala_racemase/Decarboxylase_C"/>
</dbReference>
<dbReference type="InterPro" id="IPR029066">
    <property type="entry name" value="PLP-binding_barrel"/>
</dbReference>
<gene>
    <name evidence="4" type="ORF">SAMN04488018_10675</name>
</gene>
<dbReference type="GO" id="GO:0008295">
    <property type="term" value="P:spermidine biosynthetic process"/>
    <property type="evidence" value="ECO:0007669"/>
    <property type="project" value="InterPro"/>
</dbReference>
<name>A0A1H6UJI5_9FLAO</name>
<dbReference type="GeneID" id="82256878"/>
<protein>
    <submittedName>
        <fullName evidence="4">Arginine decarboxylase</fullName>
    </submittedName>
</protein>
<dbReference type="GO" id="GO:0006527">
    <property type="term" value="P:L-arginine catabolic process"/>
    <property type="evidence" value="ECO:0007669"/>
    <property type="project" value="InterPro"/>
</dbReference>
<sequence>MNYSYKNHIEQNYEFPQAGFELTDKNTLLFHKVDLLELAQTYGTPLKFTYLPKISQNINKVKDLFTKAIDLLDYKGTYQFCYCTKSSHFSYILDEVLKNKVNIETSSSFDIDIVKNLIQKGKVTSDTLVLCNGYKPKDYIQSIASLINSGHSNTLPVLDNMDELALLQSAIDKDFSIGIRIATEEEPKFKFYTSRLGIGYKDIPTFYKKHLARQDRITLKMLHFFIGSGIRDRAYYWNELLKCIKVYVEVKKVCPTLDSLNIGGGMPIQNSLDFDFDYEYMIYEILHQIKLLCEESDVAVPNIYTEFGSYTVGESSGIIYKILSQKKQNDRENWNMINSSFITSLPDSWAINKKFILLAINRWNKNYEKVQLGGLTCDSDDFYNAKQEQNAIYLPKYSEQNPLYIGFFHTGAYQETLGGYGGIQHCLIPRVKHILIKEDENNHIQTSVFSQEQNYKEALDLLGY</sequence>
<dbReference type="GO" id="GO:0008792">
    <property type="term" value="F:arginine decarboxylase activity"/>
    <property type="evidence" value="ECO:0007669"/>
    <property type="project" value="InterPro"/>
</dbReference>
<dbReference type="PANTHER" id="PTHR43295:SF9">
    <property type="entry name" value="BIOSYNTHETIC ARGININE DECARBOXYLASE"/>
    <property type="match status" value="1"/>
</dbReference>
<accession>A0A1H6UJI5</accession>